<dbReference type="GO" id="GO:0019432">
    <property type="term" value="P:triglyceride biosynthetic process"/>
    <property type="evidence" value="ECO:0007669"/>
    <property type="project" value="TreeGrafter"/>
</dbReference>
<sequence length="483" mass="56095">MDFHGMWGMGKMLRDTGAFFMRRSYNDDSLYWTTFKQYVYQLVTKGDVPLEFFIEGTRSRSNKSISPKYGLITMVLKAFFFSEVYDILFVPGFFKSLTILSENFGDIYAHFNRPISAREFFGDKLDRSVHSLKPLHMQEVTEQEKLLIPSLAHEIVYRQQKSNVITVFNLLSLILNHNLTKRKEPLTVTELIGEVNWFKGDNGEFRCVRVYRRHRKSIRDSFTAHKNLIGIEQDRVCLIENFIALDKMSPSRLKGHSLSEKTMSHSVPFVMLQIYVNPTLHYLIDAAVVVLILSCKTRLSEEELFNNYHFIRSLFSTEFVTFPPREKMEFDTALQHSINLGLINYMSDGHYECGPNDKLQDILISIIEPFTLTYFVVLYVLERAPLLIEEKTIIVSVQKILEEKINSRATFVHPYCLNLDTLNNCLNSLSSTRVVKKSTSTNKAIYETKRELVTEIKNNLGVYIPKCHIEEISITPVHFQNKL</sequence>
<dbReference type="Pfam" id="PF19277">
    <property type="entry name" value="GPAT_C"/>
    <property type="match status" value="1"/>
</dbReference>
<comment type="subcellular location">
    <subcellularLocation>
        <location evidence="1">Endomembrane system</location>
        <topology evidence="1">Peripheral membrane protein</topology>
    </subcellularLocation>
</comment>
<dbReference type="GO" id="GO:0031966">
    <property type="term" value="C:mitochondrial membrane"/>
    <property type="evidence" value="ECO:0007669"/>
    <property type="project" value="TreeGrafter"/>
</dbReference>
<dbReference type="GO" id="GO:0004366">
    <property type="term" value="F:glycerol-3-phosphate O-acyltransferase activity"/>
    <property type="evidence" value="ECO:0007669"/>
    <property type="project" value="TreeGrafter"/>
</dbReference>
<comment type="caution">
    <text evidence="4">The sequence shown here is derived from an EMBL/GenBank/DDBJ whole genome shotgun (WGS) entry which is preliminary data.</text>
</comment>
<protein>
    <recommendedName>
        <fullName evidence="6">Dihydroxyacetone phosphate acyltransferase</fullName>
    </recommendedName>
</protein>
<keyword evidence="5" id="KW-1185">Reference proteome</keyword>
<dbReference type="InterPro" id="IPR045520">
    <property type="entry name" value="GPAT/DHAPAT_C"/>
</dbReference>
<feature type="domain" description="Phospholipid/glycerol acyltransferase" evidence="2">
    <location>
        <begin position="6"/>
        <end position="91"/>
    </location>
</feature>
<organism evidence="4 5">
    <name type="scientific">Aromia moschata</name>
    <dbReference type="NCBI Taxonomy" id="1265417"/>
    <lineage>
        <taxon>Eukaryota</taxon>
        <taxon>Metazoa</taxon>
        <taxon>Ecdysozoa</taxon>
        <taxon>Arthropoda</taxon>
        <taxon>Hexapoda</taxon>
        <taxon>Insecta</taxon>
        <taxon>Pterygota</taxon>
        <taxon>Neoptera</taxon>
        <taxon>Endopterygota</taxon>
        <taxon>Coleoptera</taxon>
        <taxon>Polyphaga</taxon>
        <taxon>Cucujiformia</taxon>
        <taxon>Chrysomeloidea</taxon>
        <taxon>Cerambycidae</taxon>
        <taxon>Cerambycinae</taxon>
        <taxon>Callichromatini</taxon>
        <taxon>Aromia</taxon>
    </lineage>
</organism>
<evidence type="ECO:0000256" key="1">
    <source>
        <dbReference type="ARBA" id="ARBA00004184"/>
    </source>
</evidence>
<evidence type="ECO:0000313" key="4">
    <source>
        <dbReference type="EMBL" id="KAJ8942309.1"/>
    </source>
</evidence>
<dbReference type="GO" id="GO:0008654">
    <property type="term" value="P:phospholipid biosynthetic process"/>
    <property type="evidence" value="ECO:0007669"/>
    <property type="project" value="TreeGrafter"/>
</dbReference>
<dbReference type="PANTHER" id="PTHR12563">
    <property type="entry name" value="GLYCEROL-3-PHOSPHATE ACYLTRANSFERASE"/>
    <property type="match status" value="1"/>
</dbReference>
<dbReference type="GO" id="GO:0006631">
    <property type="term" value="P:fatty acid metabolic process"/>
    <property type="evidence" value="ECO:0007669"/>
    <property type="project" value="TreeGrafter"/>
</dbReference>
<dbReference type="AlphaFoldDB" id="A0AAV8XUS3"/>
<dbReference type="GO" id="GO:0012505">
    <property type="term" value="C:endomembrane system"/>
    <property type="evidence" value="ECO:0007669"/>
    <property type="project" value="UniProtKB-SubCell"/>
</dbReference>
<dbReference type="PANTHER" id="PTHR12563:SF17">
    <property type="entry name" value="DIHYDROXYACETONE PHOSPHATE ACYLTRANSFERASE"/>
    <property type="match status" value="1"/>
</dbReference>
<dbReference type="Proteomes" id="UP001162162">
    <property type="component" value="Unassembled WGS sequence"/>
</dbReference>
<dbReference type="EMBL" id="JAPWTK010000333">
    <property type="protein sequence ID" value="KAJ8942309.1"/>
    <property type="molecule type" value="Genomic_DNA"/>
</dbReference>
<proteinExistence type="predicted"/>
<dbReference type="InterPro" id="IPR002123">
    <property type="entry name" value="Plipid/glycerol_acylTrfase"/>
</dbReference>
<dbReference type="GO" id="GO:0016287">
    <property type="term" value="F:glycerone-phosphate O-acyltransferase activity"/>
    <property type="evidence" value="ECO:0007669"/>
    <property type="project" value="TreeGrafter"/>
</dbReference>
<evidence type="ECO:0008006" key="6">
    <source>
        <dbReference type="Google" id="ProtNLM"/>
    </source>
</evidence>
<feature type="domain" description="GPAT/DHAPAT C-terminal" evidence="3">
    <location>
        <begin position="92"/>
        <end position="437"/>
    </location>
</feature>
<gene>
    <name evidence="4" type="ORF">NQ318_005300</name>
</gene>
<evidence type="ECO:0000313" key="5">
    <source>
        <dbReference type="Proteomes" id="UP001162162"/>
    </source>
</evidence>
<accession>A0AAV8XUS3</accession>
<reference evidence="4" key="1">
    <citation type="journal article" date="2023" name="Insect Mol. Biol.">
        <title>Genome sequencing provides insights into the evolution of gene families encoding plant cell wall-degrading enzymes in longhorned beetles.</title>
        <authorList>
            <person name="Shin N.R."/>
            <person name="Okamura Y."/>
            <person name="Kirsch R."/>
            <person name="Pauchet Y."/>
        </authorList>
    </citation>
    <scope>NUCLEOTIDE SEQUENCE</scope>
    <source>
        <strain evidence="4">AMC_N1</strain>
    </source>
</reference>
<dbReference type="InterPro" id="IPR022284">
    <property type="entry name" value="GPAT/DHAPAT"/>
</dbReference>
<dbReference type="Pfam" id="PF01553">
    <property type="entry name" value="Acyltransferase"/>
    <property type="match status" value="1"/>
</dbReference>
<dbReference type="GO" id="GO:0005778">
    <property type="term" value="C:peroxisomal membrane"/>
    <property type="evidence" value="ECO:0007669"/>
    <property type="project" value="TreeGrafter"/>
</dbReference>
<dbReference type="SUPFAM" id="SSF69593">
    <property type="entry name" value="Glycerol-3-phosphate (1)-acyltransferase"/>
    <property type="match status" value="1"/>
</dbReference>
<name>A0AAV8XUS3_9CUCU</name>
<evidence type="ECO:0000259" key="3">
    <source>
        <dbReference type="Pfam" id="PF19277"/>
    </source>
</evidence>
<dbReference type="GO" id="GO:0008611">
    <property type="term" value="P:ether lipid biosynthetic process"/>
    <property type="evidence" value="ECO:0007669"/>
    <property type="project" value="TreeGrafter"/>
</dbReference>
<evidence type="ECO:0000259" key="2">
    <source>
        <dbReference type="Pfam" id="PF01553"/>
    </source>
</evidence>